<dbReference type="STRING" id="1210086.GCA_001613105_06476"/>
<protein>
    <recommendedName>
        <fullName evidence="3">SnoaL-like protein</fullName>
    </recommendedName>
</protein>
<evidence type="ECO:0008006" key="3">
    <source>
        <dbReference type="Google" id="ProtNLM"/>
    </source>
</evidence>
<dbReference type="InterPro" id="IPR032710">
    <property type="entry name" value="NTF2-like_dom_sf"/>
</dbReference>
<accession>A0A370HS48</accession>
<comment type="caution">
    <text evidence="1">The sequence shown here is derived from an EMBL/GenBank/DDBJ whole genome shotgun (WGS) entry which is preliminary data.</text>
</comment>
<dbReference type="AlphaFoldDB" id="A0A370HS48"/>
<dbReference type="Gene3D" id="3.10.450.50">
    <property type="match status" value="1"/>
</dbReference>
<evidence type="ECO:0000313" key="2">
    <source>
        <dbReference type="Proteomes" id="UP000254869"/>
    </source>
</evidence>
<keyword evidence="2" id="KW-1185">Reference proteome</keyword>
<proteinExistence type="predicted"/>
<gene>
    <name evidence="1" type="ORF">DFR76_11482</name>
</gene>
<dbReference type="EMBL" id="QQBC01000014">
    <property type="protein sequence ID" value="RDI61357.1"/>
    <property type="molecule type" value="Genomic_DNA"/>
</dbReference>
<organism evidence="1 2">
    <name type="scientific">Nocardia pseudobrasiliensis</name>
    <dbReference type="NCBI Taxonomy" id="45979"/>
    <lineage>
        <taxon>Bacteria</taxon>
        <taxon>Bacillati</taxon>
        <taxon>Actinomycetota</taxon>
        <taxon>Actinomycetes</taxon>
        <taxon>Mycobacteriales</taxon>
        <taxon>Nocardiaceae</taxon>
        <taxon>Nocardia</taxon>
    </lineage>
</organism>
<dbReference type="Proteomes" id="UP000254869">
    <property type="component" value="Unassembled WGS sequence"/>
</dbReference>
<dbReference type="SUPFAM" id="SSF54427">
    <property type="entry name" value="NTF2-like"/>
    <property type="match status" value="1"/>
</dbReference>
<evidence type="ECO:0000313" key="1">
    <source>
        <dbReference type="EMBL" id="RDI61357.1"/>
    </source>
</evidence>
<sequence>MDRATFEDYLARHNAGDYRSMAERYFHPEIVIEVAGHPVVHGRDAALRRLDAVVRDVTSTLFAYDLELDPGGLEVWVDLYEWAECRHDGSSLFGVPMRAGQIRLVPLRAHFILRGLRFGCILVESADQPIEIDDRFGLSTNRGSDRARWIEQYRHGKRAHY</sequence>
<name>A0A370HS48_9NOCA</name>
<reference evidence="1 2" key="1">
    <citation type="submission" date="2018-07" db="EMBL/GenBank/DDBJ databases">
        <title>Genomic Encyclopedia of Type Strains, Phase IV (KMG-IV): sequencing the most valuable type-strain genomes for metagenomic binning, comparative biology and taxonomic classification.</title>
        <authorList>
            <person name="Goeker M."/>
        </authorList>
    </citation>
    <scope>NUCLEOTIDE SEQUENCE [LARGE SCALE GENOMIC DNA]</scope>
    <source>
        <strain evidence="1 2">DSM 44290</strain>
    </source>
</reference>